<name>A0AAF1JUE9_9PROT</name>
<reference evidence="2" key="2">
    <citation type="journal article" date="2021" name="Syst. Appl. Microbiol.">
        <title>Roseomonas hellenica sp. nov., isolated from roots of wild-growing Alkanna tinctoria.</title>
        <authorList>
            <person name="Rat A."/>
            <person name="Naranjo H.D."/>
            <person name="Lebbe L."/>
            <person name="Cnockaert M."/>
            <person name="Krigas N."/>
            <person name="Grigoriadou K."/>
            <person name="Maloupa E."/>
            <person name="Willems A."/>
        </authorList>
    </citation>
    <scope>NUCLEOTIDE SEQUENCE</scope>
    <source>
        <strain evidence="2">LMG 28251</strain>
    </source>
</reference>
<proteinExistence type="predicted"/>
<organism evidence="2 3">
    <name type="scientific">Plastoroseomonas arctica</name>
    <dbReference type="NCBI Taxonomy" id="1509237"/>
    <lineage>
        <taxon>Bacteria</taxon>
        <taxon>Pseudomonadati</taxon>
        <taxon>Pseudomonadota</taxon>
        <taxon>Alphaproteobacteria</taxon>
        <taxon>Acetobacterales</taxon>
        <taxon>Acetobacteraceae</taxon>
        <taxon>Plastoroseomonas</taxon>
    </lineage>
</organism>
<feature type="non-terminal residue" evidence="2">
    <location>
        <position position="90"/>
    </location>
</feature>
<reference evidence="2" key="1">
    <citation type="submission" date="2020-01" db="EMBL/GenBank/DDBJ databases">
        <authorList>
            <person name="Rat A."/>
        </authorList>
    </citation>
    <scope>NUCLEOTIDE SEQUENCE</scope>
    <source>
        <strain evidence="2">LMG 28251</strain>
    </source>
</reference>
<evidence type="ECO:0000256" key="1">
    <source>
        <dbReference type="SAM" id="MobiDB-lite"/>
    </source>
</evidence>
<comment type="caution">
    <text evidence="2">The sequence shown here is derived from an EMBL/GenBank/DDBJ whole genome shotgun (WGS) entry which is preliminary data.</text>
</comment>
<sequence>MSFAQTPLLPGVSRRGALDQRRWLQRAALISVLLHLLLAAFLLYRAPPSTPEAPTESLPSVELVFDEAAPRAAPEPGAPAIAAPVPSPAE</sequence>
<evidence type="ECO:0000313" key="2">
    <source>
        <dbReference type="EMBL" id="MBR0653872.1"/>
    </source>
</evidence>
<keyword evidence="3" id="KW-1185">Reference proteome</keyword>
<protein>
    <submittedName>
        <fullName evidence="2">Uncharacterized protein</fullName>
    </submittedName>
</protein>
<dbReference type="EMBL" id="JAAEDH010000001">
    <property type="protein sequence ID" value="MBR0653872.1"/>
    <property type="molecule type" value="Genomic_DNA"/>
</dbReference>
<feature type="compositionally biased region" description="Low complexity" evidence="1">
    <location>
        <begin position="70"/>
        <end position="84"/>
    </location>
</feature>
<accession>A0AAF1JUE9</accession>
<feature type="region of interest" description="Disordered" evidence="1">
    <location>
        <begin position="70"/>
        <end position="90"/>
    </location>
</feature>
<dbReference type="AlphaFoldDB" id="A0AAF1JUE9"/>
<gene>
    <name evidence="2" type="ORF">GXW79_02150</name>
</gene>
<dbReference type="Proteomes" id="UP001196068">
    <property type="component" value="Unassembled WGS sequence"/>
</dbReference>
<evidence type="ECO:0000313" key="3">
    <source>
        <dbReference type="Proteomes" id="UP001196068"/>
    </source>
</evidence>